<gene>
    <name evidence="1" type="ORF">NHX12_026094</name>
</gene>
<sequence>MSYCSTQVGAPCCAQPACAAWMFLIQLSRSVGLAARRWKHRLRSSVTGVMVQASGSPVLPSSAPTKGMLFTGL</sequence>
<name>A0A9Q0EJ66_9TELE</name>
<keyword evidence="2" id="KW-1185">Reference proteome</keyword>
<organism evidence="1 2">
    <name type="scientific">Muraenolepis orangiensis</name>
    <name type="common">Patagonian moray cod</name>
    <dbReference type="NCBI Taxonomy" id="630683"/>
    <lineage>
        <taxon>Eukaryota</taxon>
        <taxon>Metazoa</taxon>
        <taxon>Chordata</taxon>
        <taxon>Craniata</taxon>
        <taxon>Vertebrata</taxon>
        <taxon>Euteleostomi</taxon>
        <taxon>Actinopterygii</taxon>
        <taxon>Neopterygii</taxon>
        <taxon>Teleostei</taxon>
        <taxon>Neoteleostei</taxon>
        <taxon>Acanthomorphata</taxon>
        <taxon>Zeiogadaria</taxon>
        <taxon>Gadariae</taxon>
        <taxon>Gadiformes</taxon>
        <taxon>Muraenolepidoidei</taxon>
        <taxon>Muraenolepididae</taxon>
        <taxon>Muraenolepis</taxon>
    </lineage>
</organism>
<dbReference type="Proteomes" id="UP001148018">
    <property type="component" value="Unassembled WGS sequence"/>
</dbReference>
<evidence type="ECO:0000313" key="2">
    <source>
        <dbReference type="Proteomes" id="UP001148018"/>
    </source>
</evidence>
<dbReference type="EMBL" id="JANIIK010000042">
    <property type="protein sequence ID" value="KAJ3606573.1"/>
    <property type="molecule type" value="Genomic_DNA"/>
</dbReference>
<proteinExistence type="predicted"/>
<accession>A0A9Q0EJ66</accession>
<reference evidence="1" key="1">
    <citation type="submission" date="2022-07" db="EMBL/GenBank/DDBJ databases">
        <title>Chromosome-level genome of Muraenolepis orangiensis.</title>
        <authorList>
            <person name="Kim J."/>
        </authorList>
    </citation>
    <scope>NUCLEOTIDE SEQUENCE</scope>
    <source>
        <strain evidence="1">KU_S4_2022</strain>
        <tissue evidence="1">Muscle</tissue>
    </source>
</reference>
<dbReference type="AlphaFoldDB" id="A0A9Q0EJ66"/>
<evidence type="ECO:0000313" key="1">
    <source>
        <dbReference type="EMBL" id="KAJ3606573.1"/>
    </source>
</evidence>
<comment type="caution">
    <text evidence="1">The sequence shown here is derived from an EMBL/GenBank/DDBJ whole genome shotgun (WGS) entry which is preliminary data.</text>
</comment>
<protein>
    <submittedName>
        <fullName evidence="1">Uncharacterized protein</fullName>
    </submittedName>
</protein>